<dbReference type="GO" id="GO:0046474">
    <property type="term" value="P:glycerophospholipid biosynthetic process"/>
    <property type="evidence" value="ECO:0007669"/>
    <property type="project" value="TreeGrafter"/>
</dbReference>
<evidence type="ECO:0000313" key="4">
    <source>
        <dbReference type="Proteomes" id="UP000515145"/>
    </source>
</evidence>
<evidence type="ECO:0000256" key="1">
    <source>
        <dbReference type="ARBA" id="ARBA00007958"/>
    </source>
</evidence>
<protein>
    <recommendedName>
        <fullName evidence="3">Haloacid dehalogenase-like hydrolase domain-containing 5</fullName>
    </recommendedName>
</protein>
<dbReference type="Proteomes" id="UP000515145">
    <property type="component" value="Chromosome 6"/>
</dbReference>
<dbReference type="FunCoup" id="A0A6P7ILF8">
    <property type="interactions" value="911"/>
</dbReference>
<accession>A0A6P7ILF8</accession>
<comment type="similarity">
    <text evidence="1">Belongs to the HAD-like hydrolase superfamily.</text>
</comment>
<dbReference type="PANTHER" id="PTHR14269">
    <property type="entry name" value="CDP-DIACYLGLYCEROL--GLYCEROL-3-PHOSPHATE 3-PHOSPHATIDYLTRANSFERASE-RELATED"/>
    <property type="match status" value="1"/>
</dbReference>
<dbReference type="NCBIfam" id="TIGR01460">
    <property type="entry name" value="HAD-SF-IIA"/>
    <property type="match status" value="1"/>
</dbReference>
<organism evidence="4 5">
    <name type="scientific">Parambassis ranga</name>
    <name type="common">Indian glassy fish</name>
    <dbReference type="NCBI Taxonomy" id="210632"/>
    <lineage>
        <taxon>Eukaryota</taxon>
        <taxon>Metazoa</taxon>
        <taxon>Chordata</taxon>
        <taxon>Craniata</taxon>
        <taxon>Vertebrata</taxon>
        <taxon>Euteleostomi</taxon>
        <taxon>Actinopterygii</taxon>
        <taxon>Neopterygii</taxon>
        <taxon>Teleostei</taxon>
        <taxon>Neoteleostei</taxon>
        <taxon>Acanthomorphata</taxon>
        <taxon>Ovalentaria</taxon>
        <taxon>Ambassidae</taxon>
        <taxon>Parambassis</taxon>
    </lineage>
</organism>
<dbReference type="CTD" id="27440"/>
<evidence type="ECO:0000256" key="2">
    <source>
        <dbReference type="ARBA" id="ARBA00022729"/>
    </source>
</evidence>
<dbReference type="Pfam" id="PF13344">
    <property type="entry name" value="Hydrolase_6"/>
    <property type="match status" value="1"/>
</dbReference>
<dbReference type="InterPro" id="IPR036412">
    <property type="entry name" value="HAD-like_sf"/>
</dbReference>
<reference evidence="5" key="1">
    <citation type="submission" date="2025-08" db="UniProtKB">
        <authorList>
            <consortium name="RefSeq"/>
        </authorList>
    </citation>
    <scope>IDENTIFICATION</scope>
</reference>
<dbReference type="InParanoid" id="A0A6P7ILF8"/>
<evidence type="ECO:0000256" key="3">
    <source>
        <dbReference type="ARBA" id="ARBA00069384"/>
    </source>
</evidence>
<dbReference type="PANTHER" id="PTHR14269:SF17">
    <property type="entry name" value="HALOACID DEHALOGENASE-LIKE HYDROLASE DOMAIN-CONTAINING 5"/>
    <property type="match status" value="1"/>
</dbReference>
<dbReference type="OrthoDB" id="10251048at2759"/>
<dbReference type="SUPFAM" id="SSF56784">
    <property type="entry name" value="HAD-like"/>
    <property type="match status" value="1"/>
</dbReference>
<dbReference type="Gene3D" id="3.40.50.1000">
    <property type="entry name" value="HAD superfamily/HAD-like"/>
    <property type="match status" value="2"/>
</dbReference>
<proteinExistence type="inferred from homology"/>
<keyword evidence="2" id="KW-0732">Signal</keyword>
<gene>
    <name evidence="5" type="primary">hdhd5</name>
</gene>
<dbReference type="GeneID" id="114437401"/>
<dbReference type="AlphaFoldDB" id="A0A6P7ILF8"/>
<dbReference type="NCBIfam" id="TIGR01456">
    <property type="entry name" value="CECR5"/>
    <property type="match status" value="1"/>
</dbReference>
<keyword evidence="4" id="KW-1185">Reference proteome</keyword>
<dbReference type="RefSeq" id="XP_028263862.1">
    <property type="nucleotide sequence ID" value="XM_028408061.1"/>
</dbReference>
<evidence type="ECO:0000313" key="5">
    <source>
        <dbReference type="RefSeq" id="XP_028263862.1"/>
    </source>
</evidence>
<dbReference type="InterPro" id="IPR023214">
    <property type="entry name" value="HAD_sf"/>
</dbReference>
<dbReference type="GO" id="GO:0005739">
    <property type="term" value="C:mitochondrion"/>
    <property type="evidence" value="ECO:0007669"/>
    <property type="project" value="TreeGrafter"/>
</dbReference>
<dbReference type="InterPro" id="IPR006353">
    <property type="entry name" value="HAD-SF_hydro_IIA_CECR5"/>
</dbReference>
<dbReference type="InterPro" id="IPR050324">
    <property type="entry name" value="CDP-alcohol_PTase-I"/>
</dbReference>
<dbReference type="FunFam" id="3.40.50.1000:FF:000457">
    <property type="entry name" value="Haloacid dehalogenase-like hydrolase domain-containing 5"/>
    <property type="match status" value="1"/>
</dbReference>
<dbReference type="InterPro" id="IPR006357">
    <property type="entry name" value="HAD-SF_hydro_IIA"/>
</dbReference>
<name>A0A6P7ILF8_9TELE</name>
<dbReference type="FunFam" id="3.40.50.1000:FF:000081">
    <property type="entry name" value="Haloacid dehalogenase like hydrolase domain containing 5"/>
    <property type="match status" value="1"/>
</dbReference>
<sequence length="450" mass="50182">MQRIRCFKSGWQLLKSSCEGATKLVNTSSSSTSRNYSHLPPQGPCSFGLLFDIDGVLVRGRTPIPAAKQCFRNLVDSNGKYKVPVVFVTNAGNCMRQTKAEHLSHMLEVEVSPDQVMLSHSPLRMFTQFHKMCVLVSGQGPVEEVAYNLGFENVVTIDMVREAYPVLDVVDHNRRPKDSIPPTKGLQSIDAVILFGEPIRWETNLQLIIDVLLTSGRPDNNWNSVQYPHIPVLACNMDLLWMAEAKNPRFGHGMFLVCLENLYKKVTGYELKYEALIGKPSVVTYNYAELLIRQQAERLGWATPVKRLYAIGDNPMADIYGANLYNRYLQMSHHTKAQMQAKSGGGGVDPLHVDDTPKMTSAELGGALSSYGTANDLPEGCSSILVCTGVYSRDQQELPSDPAQTVTEQRIFHGHRDFRFDPSLTQPSFVVHDVKEAVELVFKQEGCSLE</sequence>